<dbReference type="Pfam" id="PF07714">
    <property type="entry name" value="PK_Tyr_Ser-Thr"/>
    <property type="match status" value="1"/>
</dbReference>
<evidence type="ECO:0000259" key="1">
    <source>
        <dbReference type="PROSITE" id="PS50011"/>
    </source>
</evidence>
<organism evidence="2 3">
    <name type="scientific">Calocera viscosa (strain TUFC12733)</name>
    <dbReference type="NCBI Taxonomy" id="1330018"/>
    <lineage>
        <taxon>Eukaryota</taxon>
        <taxon>Fungi</taxon>
        <taxon>Dikarya</taxon>
        <taxon>Basidiomycota</taxon>
        <taxon>Agaricomycotina</taxon>
        <taxon>Dacrymycetes</taxon>
        <taxon>Dacrymycetales</taxon>
        <taxon>Dacrymycetaceae</taxon>
        <taxon>Calocera</taxon>
    </lineage>
</organism>
<protein>
    <submittedName>
        <fullName evidence="2">Kinase-like protein</fullName>
    </submittedName>
</protein>
<dbReference type="InterPro" id="IPR011009">
    <property type="entry name" value="Kinase-like_dom_sf"/>
</dbReference>
<dbReference type="Gene3D" id="1.10.510.10">
    <property type="entry name" value="Transferase(Phosphotransferase) domain 1"/>
    <property type="match status" value="1"/>
</dbReference>
<dbReference type="SUPFAM" id="SSF56112">
    <property type="entry name" value="Protein kinase-like (PK-like)"/>
    <property type="match status" value="1"/>
</dbReference>
<dbReference type="InterPro" id="IPR001245">
    <property type="entry name" value="Ser-Thr/Tyr_kinase_cat_dom"/>
</dbReference>
<dbReference type="OrthoDB" id="346907at2759"/>
<dbReference type="InterPro" id="IPR000719">
    <property type="entry name" value="Prot_kinase_dom"/>
</dbReference>
<keyword evidence="3" id="KW-1185">Reference proteome</keyword>
<dbReference type="GO" id="GO:0004672">
    <property type="term" value="F:protein kinase activity"/>
    <property type="evidence" value="ECO:0007669"/>
    <property type="project" value="InterPro"/>
</dbReference>
<dbReference type="PIRSF" id="PIRSF000654">
    <property type="entry name" value="Integrin-linked_kinase"/>
    <property type="match status" value="1"/>
</dbReference>
<reference evidence="2 3" key="1">
    <citation type="journal article" date="2016" name="Mol. Biol. Evol.">
        <title>Comparative Genomics of Early-Diverging Mushroom-Forming Fungi Provides Insights into the Origins of Lignocellulose Decay Capabilities.</title>
        <authorList>
            <person name="Nagy L.G."/>
            <person name="Riley R."/>
            <person name="Tritt A."/>
            <person name="Adam C."/>
            <person name="Daum C."/>
            <person name="Floudas D."/>
            <person name="Sun H."/>
            <person name="Yadav J.S."/>
            <person name="Pangilinan J."/>
            <person name="Larsson K.H."/>
            <person name="Matsuura K."/>
            <person name="Barry K."/>
            <person name="Labutti K."/>
            <person name="Kuo R."/>
            <person name="Ohm R.A."/>
            <person name="Bhattacharya S.S."/>
            <person name="Shirouzu T."/>
            <person name="Yoshinaga Y."/>
            <person name="Martin F.M."/>
            <person name="Grigoriev I.V."/>
            <person name="Hibbett D.S."/>
        </authorList>
    </citation>
    <scope>NUCLEOTIDE SEQUENCE [LARGE SCALE GENOMIC DNA]</scope>
    <source>
        <strain evidence="2 3">TUFC12733</strain>
    </source>
</reference>
<keyword evidence="2" id="KW-0808">Transferase</keyword>
<gene>
    <name evidence="2" type="ORF">CALVIDRAFT_397244</name>
</gene>
<name>A0A167PQK3_CALVF</name>
<accession>A0A167PQK3</accession>
<dbReference type="STRING" id="1330018.A0A167PQK3"/>
<dbReference type="GO" id="GO:0007165">
    <property type="term" value="P:signal transduction"/>
    <property type="evidence" value="ECO:0007669"/>
    <property type="project" value="TreeGrafter"/>
</dbReference>
<dbReference type="PANTHER" id="PTHR23257:SF963">
    <property type="entry name" value="AT08303P"/>
    <property type="match status" value="1"/>
</dbReference>
<dbReference type="EMBL" id="KV417273">
    <property type="protein sequence ID" value="KZO99031.1"/>
    <property type="molecule type" value="Genomic_DNA"/>
</dbReference>
<dbReference type="Proteomes" id="UP000076738">
    <property type="component" value="Unassembled WGS sequence"/>
</dbReference>
<dbReference type="GO" id="GO:0005737">
    <property type="term" value="C:cytoplasm"/>
    <property type="evidence" value="ECO:0007669"/>
    <property type="project" value="TreeGrafter"/>
</dbReference>
<dbReference type="PROSITE" id="PS50011">
    <property type="entry name" value="PROTEIN_KINASE_DOM"/>
    <property type="match status" value="1"/>
</dbReference>
<dbReference type="GO" id="GO:0005524">
    <property type="term" value="F:ATP binding"/>
    <property type="evidence" value="ECO:0007669"/>
    <property type="project" value="InterPro"/>
</dbReference>
<keyword evidence="2" id="KW-0418">Kinase</keyword>
<evidence type="ECO:0000313" key="2">
    <source>
        <dbReference type="EMBL" id="KZO99031.1"/>
    </source>
</evidence>
<sequence length="251" mass="28268">MRADSGRWEKHVSQELTAWMQLRHANVLELLGVCAHGRYGLAMVAPWMEFGHVLDYLKEHPGAPRSPLLLDAARGLNYLHTLNPPIAHGDVRAANILVKVSHEACLADFGLARILLEIRDSQTSESESFTMGNERWMAPERFSNEFTSTASITPAADVYSFGMVIYEVYTGLKPYHHLLNRYFVPLEIISGRRPQRPGPEESAQTGFSEEMWVIANDCWKETREERPLAAGLVARLEFIAEPRMMTSATDG</sequence>
<evidence type="ECO:0000313" key="3">
    <source>
        <dbReference type="Proteomes" id="UP000076738"/>
    </source>
</evidence>
<dbReference type="InterPro" id="IPR050167">
    <property type="entry name" value="Ser_Thr_protein_kinase"/>
</dbReference>
<feature type="domain" description="Protein kinase" evidence="1">
    <location>
        <begin position="1"/>
        <end position="239"/>
    </location>
</feature>
<dbReference type="PANTHER" id="PTHR23257">
    <property type="entry name" value="SERINE-THREONINE PROTEIN KINASE"/>
    <property type="match status" value="1"/>
</dbReference>
<dbReference type="AlphaFoldDB" id="A0A167PQK3"/>
<proteinExistence type="predicted"/>